<evidence type="ECO:0000259" key="12">
    <source>
        <dbReference type="PROSITE" id="PS50011"/>
    </source>
</evidence>
<dbReference type="STRING" id="6265.A0A0B2VK16"/>
<evidence type="ECO:0000256" key="4">
    <source>
        <dbReference type="ARBA" id="ARBA00022723"/>
    </source>
</evidence>
<dbReference type="Gene3D" id="3.30.60.90">
    <property type="match status" value="1"/>
</dbReference>
<dbReference type="GO" id="GO:0043123">
    <property type="term" value="P:positive regulation of canonical NF-kappaB signal transduction"/>
    <property type="evidence" value="ECO:0007669"/>
    <property type="project" value="TreeGrafter"/>
</dbReference>
<evidence type="ECO:0000256" key="7">
    <source>
        <dbReference type="ARBA" id="ARBA00022777"/>
    </source>
</evidence>
<dbReference type="PROSITE" id="PS50135">
    <property type="entry name" value="ZF_ZZ_2"/>
    <property type="match status" value="1"/>
</dbReference>
<keyword evidence="3" id="KW-0808">Transferase</keyword>
<dbReference type="GO" id="GO:0008270">
    <property type="term" value="F:zinc ion binding"/>
    <property type="evidence" value="ECO:0007669"/>
    <property type="project" value="UniProtKB-KW"/>
</dbReference>
<keyword evidence="15" id="KW-1185">Reference proteome</keyword>
<proteinExistence type="inferred from homology"/>
<keyword evidence="4" id="KW-0479">Metal-binding</keyword>
<dbReference type="InterPro" id="IPR043145">
    <property type="entry name" value="Znf_ZZ_sf"/>
</dbReference>
<gene>
    <name evidence="14" type="primary">MAP3K7</name>
    <name evidence="14" type="ORF">Tcan_15241</name>
</gene>
<evidence type="ECO:0000256" key="5">
    <source>
        <dbReference type="ARBA" id="ARBA00022741"/>
    </source>
</evidence>
<dbReference type="Proteomes" id="UP000031036">
    <property type="component" value="Unassembled WGS sequence"/>
</dbReference>
<evidence type="ECO:0000259" key="13">
    <source>
        <dbReference type="PROSITE" id="PS50135"/>
    </source>
</evidence>
<evidence type="ECO:0000256" key="2">
    <source>
        <dbReference type="ARBA" id="ARBA00022527"/>
    </source>
</evidence>
<dbReference type="PROSITE" id="PS50011">
    <property type="entry name" value="PROTEIN_KINASE_DOM"/>
    <property type="match status" value="1"/>
</dbReference>
<accession>A0A0B2VK16</accession>
<comment type="similarity">
    <text evidence="1">Belongs to the protein kinase superfamily. STE Ser/Thr protein kinase family. MAP kinase kinase kinase subfamily.</text>
</comment>
<keyword evidence="6 10" id="KW-0863">Zinc-finger</keyword>
<keyword evidence="2" id="KW-0723">Serine/threonine-protein kinase</keyword>
<reference evidence="14 15" key="1">
    <citation type="submission" date="2014-11" db="EMBL/GenBank/DDBJ databases">
        <title>Genetic blueprint of the zoonotic pathogen Toxocara canis.</title>
        <authorList>
            <person name="Zhu X.-Q."/>
            <person name="Korhonen P.K."/>
            <person name="Cai H."/>
            <person name="Young N.D."/>
            <person name="Nejsum P."/>
            <person name="von Samson-Himmelstjerna G."/>
            <person name="Boag P.R."/>
            <person name="Tan P."/>
            <person name="Li Q."/>
            <person name="Min J."/>
            <person name="Yang Y."/>
            <person name="Wang X."/>
            <person name="Fang X."/>
            <person name="Hall R.S."/>
            <person name="Hofmann A."/>
            <person name="Sternberg P.W."/>
            <person name="Jex A.R."/>
            <person name="Gasser R.B."/>
        </authorList>
    </citation>
    <scope>NUCLEOTIDE SEQUENCE [LARGE SCALE GENOMIC DNA]</scope>
    <source>
        <strain evidence="14">PN_DK_2014</strain>
    </source>
</reference>
<dbReference type="CDD" id="cd02340">
    <property type="entry name" value="ZZ_NBR1_like"/>
    <property type="match status" value="1"/>
</dbReference>
<dbReference type="GO" id="GO:0006955">
    <property type="term" value="P:immune response"/>
    <property type="evidence" value="ECO:0007669"/>
    <property type="project" value="TreeGrafter"/>
</dbReference>
<feature type="domain" description="Protein kinase" evidence="12">
    <location>
        <begin position="70"/>
        <end position="329"/>
    </location>
</feature>
<dbReference type="PANTHER" id="PTHR46716">
    <property type="entry name" value="MITOGEN-ACTIVATED PROTEIN KINASE KINASE KINASE 7"/>
    <property type="match status" value="1"/>
</dbReference>
<dbReference type="Pfam" id="PF00569">
    <property type="entry name" value="ZZ"/>
    <property type="match status" value="1"/>
</dbReference>
<dbReference type="Gene3D" id="3.30.200.20">
    <property type="entry name" value="Phosphorylase Kinase, domain 1"/>
    <property type="match status" value="1"/>
</dbReference>
<evidence type="ECO:0000256" key="3">
    <source>
        <dbReference type="ARBA" id="ARBA00022679"/>
    </source>
</evidence>
<dbReference type="GO" id="GO:0005524">
    <property type="term" value="F:ATP binding"/>
    <property type="evidence" value="ECO:0007669"/>
    <property type="project" value="UniProtKB-UniRule"/>
</dbReference>
<dbReference type="SMART" id="SM00291">
    <property type="entry name" value="ZnF_ZZ"/>
    <property type="match status" value="1"/>
</dbReference>
<evidence type="ECO:0000256" key="10">
    <source>
        <dbReference type="PROSITE-ProRule" id="PRU00228"/>
    </source>
</evidence>
<comment type="caution">
    <text evidence="14">The sequence shown here is derived from an EMBL/GenBank/DDBJ whole genome shotgun (WGS) entry which is preliminary data.</text>
</comment>
<dbReference type="PANTHER" id="PTHR46716:SF1">
    <property type="entry name" value="MITOGEN-ACTIVATED PROTEIN KINASE KINASE KINASE 7"/>
    <property type="match status" value="1"/>
</dbReference>
<keyword evidence="9 11" id="KW-0067">ATP-binding</keyword>
<sequence>MTFPAFSLRRWRWEEEQRGRRNHVVQILARRQYSQKRTRYRSCSFGFINASAMRNDDQLDALYNMQASSIQLADTIGRGSFGAVRRATVMITGKRIRAAVKLLSDHHTGCDKEAIENEIQILRRTVHQNIIGMYGCFRSTTADSGIGIVLELMSCSLNDLLYSFTYVQYRCSQALDWMLQCAMGVAYLHERSMIHRDLKPANMLLDRTFRILKVSDFGTARFLETRMTVCQGTTSYMAPEVMVGKEYDTRCDIYSIGVVLGELVTRRRPETSLGTIAAQILYRVPKGARPDISSACCADISRLVNKCWLKEPKNRPHIEDVLNSLTKLIEIRRKRPSSAHLIVGKEDDAHKICSLEEIDHIVKEYVHVGVICRGCKAIVRGRRFRCTECDNYDICEKCSIAGRHKQHITFRFDRPYRDEPRFIDEEMFSMEKLMVKLKNGRRLTLAYATGKRPHHFFLNFVSQKHLIEHVEDDPSVEQISEDDHFGAYYSDKRQRLDVVLRDMKTAIDAISFILQALDFNQTVVISAEENVEKIIEGILKTIVLLSITEDFRKVEVVLDPEDLAANRTVTLQSLMIELFGRIVGGIGLLICDKVVIEVLSGRVEGIARNNHQDALFSEHG</sequence>
<dbReference type="PROSITE" id="PS01357">
    <property type="entry name" value="ZF_ZZ_1"/>
    <property type="match status" value="1"/>
</dbReference>
<name>A0A0B2VK16_TOXCA</name>
<protein>
    <submittedName>
        <fullName evidence="14">Mitogen-activated protein kinase kinase kinase 7</fullName>
    </submittedName>
</protein>
<dbReference type="PROSITE" id="PS00108">
    <property type="entry name" value="PROTEIN_KINASE_ST"/>
    <property type="match status" value="1"/>
</dbReference>
<feature type="domain" description="ZZ-type" evidence="13">
    <location>
        <begin position="367"/>
        <end position="417"/>
    </location>
</feature>
<evidence type="ECO:0000313" key="15">
    <source>
        <dbReference type="Proteomes" id="UP000031036"/>
    </source>
</evidence>
<keyword evidence="5 11" id="KW-0547">Nucleotide-binding</keyword>
<dbReference type="InterPro" id="IPR008271">
    <property type="entry name" value="Ser/Thr_kinase_AS"/>
</dbReference>
<dbReference type="InterPro" id="IPR000719">
    <property type="entry name" value="Prot_kinase_dom"/>
</dbReference>
<dbReference type="GO" id="GO:0019899">
    <property type="term" value="F:enzyme binding"/>
    <property type="evidence" value="ECO:0007669"/>
    <property type="project" value="UniProtKB-ARBA"/>
</dbReference>
<keyword evidence="7 14" id="KW-0418">Kinase</keyword>
<dbReference type="InterPro" id="IPR017441">
    <property type="entry name" value="Protein_kinase_ATP_BS"/>
</dbReference>
<dbReference type="InterPro" id="IPR000433">
    <property type="entry name" value="Znf_ZZ"/>
</dbReference>
<dbReference type="AlphaFoldDB" id="A0A0B2VK16"/>
<evidence type="ECO:0000256" key="6">
    <source>
        <dbReference type="ARBA" id="ARBA00022771"/>
    </source>
</evidence>
<evidence type="ECO:0000313" key="14">
    <source>
        <dbReference type="EMBL" id="KHN81757.1"/>
    </source>
</evidence>
<evidence type="ECO:0000256" key="9">
    <source>
        <dbReference type="ARBA" id="ARBA00022840"/>
    </source>
</evidence>
<evidence type="ECO:0000256" key="1">
    <source>
        <dbReference type="ARBA" id="ARBA00006529"/>
    </source>
</evidence>
<dbReference type="SMART" id="SM00220">
    <property type="entry name" value="S_TKc"/>
    <property type="match status" value="1"/>
</dbReference>
<dbReference type="SUPFAM" id="SSF56112">
    <property type="entry name" value="Protein kinase-like (PK-like)"/>
    <property type="match status" value="1"/>
</dbReference>
<dbReference type="EMBL" id="JPKZ01001474">
    <property type="protein sequence ID" value="KHN81757.1"/>
    <property type="molecule type" value="Genomic_DNA"/>
</dbReference>
<dbReference type="Gene3D" id="1.10.510.10">
    <property type="entry name" value="Transferase(Phosphotransferase) domain 1"/>
    <property type="match status" value="1"/>
</dbReference>
<dbReference type="SUPFAM" id="SSF57850">
    <property type="entry name" value="RING/U-box"/>
    <property type="match status" value="1"/>
</dbReference>
<organism evidence="14 15">
    <name type="scientific">Toxocara canis</name>
    <name type="common">Canine roundworm</name>
    <dbReference type="NCBI Taxonomy" id="6265"/>
    <lineage>
        <taxon>Eukaryota</taxon>
        <taxon>Metazoa</taxon>
        <taxon>Ecdysozoa</taxon>
        <taxon>Nematoda</taxon>
        <taxon>Chromadorea</taxon>
        <taxon>Rhabditida</taxon>
        <taxon>Spirurina</taxon>
        <taxon>Ascaridomorpha</taxon>
        <taxon>Ascaridoidea</taxon>
        <taxon>Toxocaridae</taxon>
        <taxon>Toxocara</taxon>
    </lineage>
</organism>
<feature type="binding site" evidence="11">
    <location>
        <position position="101"/>
    </location>
    <ligand>
        <name>ATP</name>
        <dbReference type="ChEBI" id="CHEBI:30616"/>
    </ligand>
</feature>
<dbReference type="PROSITE" id="PS00107">
    <property type="entry name" value="PROTEIN_KINASE_ATP"/>
    <property type="match status" value="1"/>
</dbReference>
<dbReference type="OrthoDB" id="10013149at2759"/>
<dbReference type="GO" id="GO:0004709">
    <property type="term" value="F:MAP kinase kinase kinase activity"/>
    <property type="evidence" value="ECO:0007669"/>
    <property type="project" value="TreeGrafter"/>
</dbReference>
<dbReference type="GO" id="GO:0007254">
    <property type="term" value="P:JNK cascade"/>
    <property type="evidence" value="ECO:0007669"/>
    <property type="project" value="TreeGrafter"/>
</dbReference>
<keyword evidence="8" id="KW-0862">Zinc</keyword>
<dbReference type="InterPro" id="IPR011009">
    <property type="entry name" value="Kinase-like_dom_sf"/>
</dbReference>
<evidence type="ECO:0000256" key="8">
    <source>
        <dbReference type="ARBA" id="ARBA00022833"/>
    </source>
</evidence>
<dbReference type="Pfam" id="PF00069">
    <property type="entry name" value="Pkinase"/>
    <property type="match status" value="1"/>
</dbReference>
<evidence type="ECO:0000256" key="11">
    <source>
        <dbReference type="PROSITE-ProRule" id="PRU10141"/>
    </source>
</evidence>